<evidence type="ECO:0000256" key="1">
    <source>
        <dbReference type="ARBA" id="ARBA00007092"/>
    </source>
</evidence>
<evidence type="ECO:0000256" key="10">
    <source>
        <dbReference type="PIRSR" id="PIRSR604808-2"/>
    </source>
</evidence>
<keyword evidence="6" id="KW-0862">Zinc</keyword>
<evidence type="ECO:0000256" key="11">
    <source>
        <dbReference type="PIRSR" id="PIRSR604808-3"/>
    </source>
</evidence>
<feature type="active site" evidence="9">
    <location>
        <position position="159"/>
    </location>
</feature>
<evidence type="ECO:0000313" key="15">
    <source>
        <dbReference type="EMBL" id="KAG9442606.1"/>
    </source>
</evidence>
<feature type="site" description="Interaction with DNA substrate" evidence="11">
    <location>
        <position position="328"/>
    </location>
</feature>
<reference evidence="15 16" key="1">
    <citation type="submission" date="2021-07" db="EMBL/GenBank/DDBJ databases">
        <title>The Aristolochia fimbriata genome: insights into angiosperm evolution, floral development and chemical biosynthesis.</title>
        <authorList>
            <person name="Jiao Y."/>
        </authorList>
    </citation>
    <scope>NUCLEOTIDE SEQUENCE [LARGE SCALE GENOMIC DNA]</scope>
    <source>
        <strain evidence="15">IBCAS-2021</strain>
        <tissue evidence="15">Leaf</tissue>
    </source>
</reference>
<comment type="caution">
    <text evidence="15">The sequence shown here is derived from an EMBL/GenBank/DDBJ whole genome shotgun (WGS) entry which is preliminary data.</text>
</comment>
<dbReference type="AlphaFoldDB" id="A0AAV7E4C3"/>
<evidence type="ECO:0000256" key="4">
    <source>
        <dbReference type="ARBA" id="ARBA00022771"/>
    </source>
</evidence>
<evidence type="ECO:0000256" key="9">
    <source>
        <dbReference type="PIRSR" id="PIRSR604808-1"/>
    </source>
</evidence>
<dbReference type="InterPro" id="IPR020847">
    <property type="entry name" value="AP_endonuclease_F1_BS"/>
</dbReference>
<dbReference type="InterPro" id="IPR004808">
    <property type="entry name" value="AP_endonuc_1"/>
</dbReference>
<feature type="binding site" evidence="10">
    <location>
        <position position="202"/>
    </location>
    <ligand>
        <name>Mg(2+)</name>
        <dbReference type="ChEBI" id="CHEBI:18420"/>
        <label>1</label>
    </ligand>
</feature>
<dbReference type="Gene3D" id="3.60.10.10">
    <property type="entry name" value="Endonuclease/exonuclease/phosphatase"/>
    <property type="match status" value="1"/>
</dbReference>
<dbReference type="InterPro" id="IPR005135">
    <property type="entry name" value="Endo/exonuclease/phosphatase"/>
</dbReference>
<dbReference type="PANTHER" id="PTHR22748">
    <property type="entry name" value="AP ENDONUCLEASE"/>
    <property type="match status" value="1"/>
</dbReference>
<dbReference type="PROSITE" id="PS00726">
    <property type="entry name" value="AP_NUCLEASE_F1_1"/>
    <property type="match status" value="1"/>
</dbReference>
<feature type="site" description="Important for catalytic activity" evidence="11">
    <location>
        <position position="270"/>
    </location>
</feature>
<name>A0AAV7E4C3_ARIFI</name>
<dbReference type="GO" id="GO:0006284">
    <property type="term" value="P:base-excision repair"/>
    <property type="evidence" value="ECO:0007669"/>
    <property type="project" value="TreeGrafter"/>
</dbReference>
<dbReference type="Pfam" id="PF03372">
    <property type="entry name" value="Exo_endo_phos"/>
    <property type="match status" value="1"/>
</dbReference>
<evidence type="ECO:0000256" key="13">
    <source>
        <dbReference type="SAM" id="MobiDB-lite"/>
    </source>
</evidence>
<dbReference type="PROSITE" id="PS51435">
    <property type="entry name" value="AP_NUCLEASE_F1_4"/>
    <property type="match status" value="1"/>
</dbReference>
<dbReference type="PROSITE" id="PS51999">
    <property type="entry name" value="ZF_GRF"/>
    <property type="match status" value="1"/>
</dbReference>
<keyword evidence="4 12" id="KW-0863">Zinc-finger</keyword>
<evidence type="ECO:0000256" key="7">
    <source>
        <dbReference type="ARBA" id="ARBA00022842"/>
    </source>
</evidence>
<feature type="binding site" evidence="10">
    <location>
        <position position="327"/>
    </location>
    <ligand>
        <name>Mg(2+)</name>
        <dbReference type="ChEBI" id="CHEBI:18420"/>
        <label>1</label>
    </ligand>
</feature>
<keyword evidence="7 10" id="KW-0460">Magnesium</keyword>
<evidence type="ECO:0000256" key="12">
    <source>
        <dbReference type="PROSITE-ProRule" id="PRU01343"/>
    </source>
</evidence>
<gene>
    <name evidence="15" type="ORF">H6P81_018460</name>
</gene>
<evidence type="ECO:0000256" key="2">
    <source>
        <dbReference type="ARBA" id="ARBA00013541"/>
    </source>
</evidence>
<dbReference type="GO" id="GO:0008311">
    <property type="term" value="F:double-stranded DNA 3'-5' DNA exonuclease activity"/>
    <property type="evidence" value="ECO:0007669"/>
    <property type="project" value="TreeGrafter"/>
</dbReference>
<feature type="site" description="Transition state stabilizer" evidence="11">
    <location>
        <position position="202"/>
    </location>
</feature>
<keyword evidence="3 10" id="KW-0479">Metal-binding</keyword>
<evidence type="ECO:0000256" key="5">
    <source>
        <dbReference type="ARBA" id="ARBA00022801"/>
    </source>
</evidence>
<feature type="binding site" evidence="10">
    <location>
        <position position="328"/>
    </location>
    <ligand>
        <name>Mg(2+)</name>
        <dbReference type="ChEBI" id="CHEBI:18420"/>
        <label>1</label>
    </ligand>
</feature>
<feature type="region of interest" description="Disordered" evidence="13">
    <location>
        <begin position="596"/>
        <end position="620"/>
    </location>
</feature>
<evidence type="ECO:0000259" key="14">
    <source>
        <dbReference type="PROSITE" id="PS51999"/>
    </source>
</evidence>
<evidence type="ECO:0000256" key="6">
    <source>
        <dbReference type="ARBA" id="ARBA00022833"/>
    </source>
</evidence>
<dbReference type="GO" id="GO:0005634">
    <property type="term" value="C:nucleus"/>
    <property type="evidence" value="ECO:0007669"/>
    <property type="project" value="TreeGrafter"/>
</dbReference>
<keyword evidence="5" id="KW-0378">Hydrolase</keyword>
<organism evidence="15 16">
    <name type="scientific">Aristolochia fimbriata</name>
    <name type="common">White veined hardy Dutchman's pipe vine</name>
    <dbReference type="NCBI Taxonomy" id="158543"/>
    <lineage>
        <taxon>Eukaryota</taxon>
        <taxon>Viridiplantae</taxon>
        <taxon>Streptophyta</taxon>
        <taxon>Embryophyta</taxon>
        <taxon>Tracheophyta</taxon>
        <taxon>Spermatophyta</taxon>
        <taxon>Magnoliopsida</taxon>
        <taxon>Magnoliidae</taxon>
        <taxon>Piperales</taxon>
        <taxon>Aristolochiaceae</taxon>
        <taxon>Aristolochia</taxon>
    </lineage>
</organism>
<evidence type="ECO:0000256" key="8">
    <source>
        <dbReference type="ARBA" id="ARBA00023242"/>
    </source>
</evidence>
<comment type="cofactor">
    <cofactor evidence="10">
        <name>Mg(2+)</name>
        <dbReference type="ChEBI" id="CHEBI:18420"/>
    </cofactor>
    <cofactor evidence="10">
        <name>Mn(2+)</name>
        <dbReference type="ChEBI" id="CHEBI:29035"/>
    </cofactor>
    <text evidence="10">Probably binds two magnesium or manganese ions per subunit.</text>
</comment>
<evidence type="ECO:0000256" key="3">
    <source>
        <dbReference type="ARBA" id="ARBA00022723"/>
    </source>
</evidence>
<accession>A0AAV7E4C3</accession>
<keyword evidence="8" id="KW-0539">Nucleus</keyword>
<keyword evidence="16" id="KW-1185">Reference proteome</keyword>
<dbReference type="Proteomes" id="UP000825729">
    <property type="component" value="Unassembled WGS sequence"/>
</dbReference>
<sequence>MKIVTYNVNSLRQRVTQFGSLLKLLNSLEADIICIQETKLSRQDLTADLTTAEGYEAFFSCTRTFEKGRVGYSGVATFCRVNSAFSSNEAALPVAAEEGFTGLLESSKTGDVIAGDFPVELNLVDEDTKNVTRQDIIKVDSEGRCIITDHGHFVLFNIYGPRADPDDKERTRFKYIFYKILQKRWESLFSKGKRVIVVGDFNIAPAALDRSGAGPDFEDNLFRKWMRSLLVKHGGPFVDAFRAKNPSREAYTCWSQCSGAEELNHGSRIDHILIGGPCLHESYQLEDHDILKCHVKECDILSEFKRWKPNSISRWNGGRTVRLEGSDHVPVYIFLQGIPDLPVHSLPSLAARYIPEVRGRQQTIVSLLQKRELQDEKNHCGSLFIGSESSELQNCGSDKPSHAFGLLVEQNRKESRLDVSGDIKKRRSRQGCSQPTLKSFLQKRKLSTDISFNIFDSQVSKANAELDSLGVTEEITAINESRVQKTEVGTNVTVDVSVSQVDRTTTEIDSVNEDNLQEDELEMKSCSQDQEGRQAYCSSEKDRSTTASLEWQRIQQLMQRSIPLCVGHSEPCVKRSVKKPGPNWGRGFYVCARAEGPPSNPEARCNHFQWASRTGKKKKK</sequence>
<keyword evidence="10" id="KW-0464">Manganese</keyword>
<dbReference type="Pfam" id="PF06839">
    <property type="entry name" value="Zn_ribbon_GRF"/>
    <property type="match status" value="1"/>
</dbReference>
<feature type="domain" description="GRF-type" evidence="14">
    <location>
        <begin position="565"/>
        <end position="614"/>
    </location>
</feature>
<dbReference type="GO" id="GO:0003677">
    <property type="term" value="F:DNA binding"/>
    <property type="evidence" value="ECO:0007669"/>
    <property type="project" value="InterPro"/>
</dbReference>
<dbReference type="PANTHER" id="PTHR22748:SF4">
    <property type="entry name" value="DNA-(APURINIC OR APYRIMIDINIC SITE) ENDONUCLEASE 2"/>
    <property type="match status" value="1"/>
</dbReference>
<feature type="active site" description="Proton acceptor" evidence="9">
    <location>
        <position position="328"/>
    </location>
</feature>
<dbReference type="GO" id="GO:0008081">
    <property type="term" value="F:phosphoric diester hydrolase activity"/>
    <property type="evidence" value="ECO:0007669"/>
    <property type="project" value="TreeGrafter"/>
</dbReference>
<dbReference type="GO" id="GO:0003906">
    <property type="term" value="F:DNA-(apurinic or apyrimidinic site) endonuclease activity"/>
    <property type="evidence" value="ECO:0007669"/>
    <property type="project" value="TreeGrafter"/>
</dbReference>
<comment type="similarity">
    <text evidence="1">Belongs to the DNA repair enzymes AP/ExoA family.</text>
</comment>
<dbReference type="GO" id="GO:0008270">
    <property type="term" value="F:zinc ion binding"/>
    <property type="evidence" value="ECO:0007669"/>
    <property type="project" value="UniProtKB-KW"/>
</dbReference>
<protein>
    <recommendedName>
        <fullName evidence="2">DNA-(apurinic or apyrimidinic site) endonuclease 2</fullName>
    </recommendedName>
</protein>
<feature type="active site" description="Proton donor/acceptor" evidence="9">
    <location>
        <position position="200"/>
    </location>
</feature>
<dbReference type="InterPro" id="IPR010666">
    <property type="entry name" value="Znf_GRF"/>
</dbReference>
<feature type="binding site" evidence="10">
    <location>
        <position position="37"/>
    </location>
    <ligand>
        <name>Mg(2+)</name>
        <dbReference type="ChEBI" id="CHEBI:18420"/>
        <label>1</label>
    </ligand>
</feature>
<dbReference type="FunFam" id="3.60.10.10:FF:000042">
    <property type="entry name" value="DNA-(apurinic or apyrimidinic site) lyase"/>
    <property type="match status" value="1"/>
</dbReference>
<proteinExistence type="inferred from homology"/>
<dbReference type="SUPFAM" id="SSF56219">
    <property type="entry name" value="DNase I-like"/>
    <property type="match status" value="1"/>
</dbReference>
<feature type="binding site" evidence="10">
    <location>
        <position position="7"/>
    </location>
    <ligand>
        <name>Mg(2+)</name>
        <dbReference type="ChEBI" id="CHEBI:18420"/>
        <label>1</label>
    </ligand>
</feature>
<feature type="binding site" evidence="10">
    <location>
        <position position="200"/>
    </location>
    <ligand>
        <name>Mg(2+)</name>
        <dbReference type="ChEBI" id="CHEBI:18420"/>
        <label>1</label>
    </ligand>
</feature>
<dbReference type="InterPro" id="IPR036691">
    <property type="entry name" value="Endo/exonu/phosph_ase_sf"/>
</dbReference>
<dbReference type="EMBL" id="JAINDJ010000007">
    <property type="protein sequence ID" value="KAG9442606.1"/>
    <property type="molecule type" value="Genomic_DNA"/>
</dbReference>
<evidence type="ECO:0000313" key="16">
    <source>
        <dbReference type="Proteomes" id="UP000825729"/>
    </source>
</evidence>